<evidence type="ECO:0000313" key="8">
    <source>
        <dbReference type="Proteomes" id="UP000054279"/>
    </source>
</evidence>
<dbReference type="AlphaFoldDB" id="A0A0C9V022"/>
<dbReference type="Proteomes" id="UP000054279">
    <property type="component" value="Unassembled WGS sequence"/>
</dbReference>
<dbReference type="Pfam" id="PF04568">
    <property type="entry name" value="IATP"/>
    <property type="match status" value="1"/>
</dbReference>
<keyword evidence="3" id="KW-0496">Mitochondrion</keyword>
<comment type="function">
    <text evidence="4">Inhibits the enzyme activity of ATPase.</text>
</comment>
<dbReference type="GO" id="GO:0042030">
    <property type="term" value="F:ATPase inhibitor activity"/>
    <property type="evidence" value="ECO:0007669"/>
    <property type="project" value="InterPro"/>
</dbReference>
<sequence length="85" mass="9689">MLSTTARLSSRSVVCAARFTPRRFYSGGDGAGSVAKSQGFNKKEQAHENQYARQKEIEELKKLKEQLEKVQQEVKELKESKVEKE</sequence>
<reference evidence="7 8" key="1">
    <citation type="submission" date="2014-06" db="EMBL/GenBank/DDBJ databases">
        <title>Evolutionary Origins and Diversification of the Mycorrhizal Mutualists.</title>
        <authorList>
            <consortium name="DOE Joint Genome Institute"/>
            <consortium name="Mycorrhizal Genomics Consortium"/>
            <person name="Kohler A."/>
            <person name="Kuo A."/>
            <person name="Nagy L.G."/>
            <person name="Floudas D."/>
            <person name="Copeland A."/>
            <person name="Barry K.W."/>
            <person name="Cichocki N."/>
            <person name="Veneault-Fourrey C."/>
            <person name="LaButti K."/>
            <person name="Lindquist E.A."/>
            <person name="Lipzen A."/>
            <person name="Lundell T."/>
            <person name="Morin E."/>
            <person name="Murat C."/>
            <person name="Riley R."/>
            <person name="Ohm R."/>
            <person name="Sun H."/>
            <person name="Tunlid A."/>
            <person name="Henrissat B."/>
            <person name="Grigoriev I.V."/>
            <person name="Hibbett D.S."/>
            <person name="Martin F."/>
        </authorList>
    </citation>
    <scope>NUCLEOTIDE SEQUENCE [LARGE SCALE GENOMIC DNA]</scope>
    <source>
        <strain evidence="7 8">SS14</strain>
    </source>
</reference>
<comment type="subcellular location">
    <subcellularLocation>
        <location evidence="1">Mitochondrion</location>
    </subcellularLocation>
</comment>
<dbReference type="InterPro" id="IPR007648">
    <property type="entry name" value="ATPase_inhibitor_mt"/>
</dbReference>
<dbReference type="GO" id="GO:0005739">
    <property type="term" value="C:mitochondrion"/>
    <property type="evidence" value="ECO:0007669"/>
    <property type="project" value="UniProtKB-SubCell"/>
</dbReference>
<dbReference type="EMBL" id="KN837194">
    <property type="protein sequence ID" value="KIJ34912.1"/>
    <property type="molecule type" value="Genomic_DNA"/>
</dbReference>
<evidence type="ECO:0000256" key="6">
    <source>
        <dbReference type="SAM" id="MobiDB-lite"/>
    </source>
</evidence>
<dbReference type="HOGENOM" id="CLU_145563_3_1_1"/>
<feature type="region of interest" description="Disordered" evidence="6">
    <location>
        <begin position="26"/>
        <end position="51"/>
    </location>
</feature>
<comment type="similarity">
    <text evidence="2 4">Belongs to the ATPase inhibitor family.</text>
</comment>
<evidence type="ECO:0000256" key="1">
    <source>
        <dbReference type="ARBA" id="ARBA00004173"/>
    </source>
</evidence>
<evidence type="ECO:0000313" key="7">
    <source>
        <dbReference type="EMBL" id="KIJ34912.1"/>
    </source>
</evidence>
<accession>A0A0C9V022</accession>
<keyword evidence="8" id="KW-1185">Reference proteome</keyword>
<evidence type="ECO:0000256" key="2">
    <source>
        <dbReference type="ARBA" id="ARBA00010901"/>
    </source>
</evidence>
<dbReference type="OrthoDB" id="5532350at2759"/>
<gene>
    <name evidence="7" type="ORF">M422DRAFT_262872</name>
</gene>
<dbReference type="Gene3D" id="1.20.5.500">
    <property type="entry name" value="Single helix bin"/>
    <property type="match status" value="1"/>
</dbReference>
<evidence type="ECO:0000256" key="5">
    <source>
        <dbReference type="SAM" id="Coils"/>
    </source>
</evidence>
<keyword evidence="5" id="KW-0175">Coiled coil</keyword>
<protein>
    <recommendedName>
        <fullName evidence="4">ATPase inhibitor, mitochondrial</fullName>
    </recommendedName>
</protein>
<evidence type="ECO:0000256" key="3">
    <source>
        <dbReference type="ARBA" id="ARBA00023128"/>
    </source>
</evidence>
<name>A0A0C9V022_SPHS4</name>
<proteinExistence type="inferred from homology"/>
<feature type="coiled-coil region" evidence="5">
    <location>
        <begin position="53"/>
        <end position="83"/>
    </location>
</feature>
<organism evidence="7 8">
    <name type="scientific">Sphaerobolus stellatus (strain SS14)</name>
    <dbReference type="NCBI Taxonomy" id="990650"/>
    <lineage>
        <taxon>Eukaryota</taxon>
        <taxon>Fungi</taxon>
        <taxon>Dikarya</taxon>
        <taxon>Basidiomycota</taxon>
        <taxon>Agaricomycotina</taxon>
        <taxon>Agaricomycetes</taxon>
        <taxon>Phallomycetidae</taxon>
        <taxon>Geastrales</taxon>
        <taxon>Sphaerobolaceae</taxon>
        <taxon>Sphaerobolus</taxon>
    </lineage>
</organism>
<evidence type="ECO:0000256" key="4">
    <source>
        <dbReference type="RuleBase" id="RU368087"/>
    </source>
</evidence>